<reference evidence="2 3" key="1">
    <citation type="submission" date="2018-06" db="EMBL/GenBank/DDBJ databases">
        <authorList>
            <consortium name="Pathogen Informatics"/>
            <person name="Doyle S."/>
        </authorList>
    </citation>
    <scope>NUCLEOTIDE SEQUENCE [LARGE SCALE GENOMIC DNA]</scope>
    <source>
        <strain evidence="2 3">NCTC9426</strain>
    </source>
</reference>
<sequence length="341" mass="36325">MADRVASNDNDLANSLIADTINYNQANLASLANNLQPLLSGSVNRIVADSSHGFGNAIFERAFDPNRTIWAKAIGNNTSLDQHSSGLTGFNSNETGIIVGADTAMANNSLGVAVAYSQNDIDSKGFVNHNAKADTVMGFVYGNHHMDKTTAHVHIGAGVANIDGERRIAQTGLGNGRIAKSDYNINIIQAGLGISHQIGTPDRHITPFAKMEFTQSKSDGYTEAGADGYNLAVQKATYQSLKSTIGVRGHNAITPRLALKSMLSAGVDNGDVRSDIHAEFTDFANHGFTVTGHDIGKTFGAVGLGMTYKPKANTTLSLGYQGQWRKNHDNQGAVLDFEIKF</sequence>
<gene>
    <name evidence="2" type="primary">estA</name>
    <name evidence="2" type="ORF">NCTC9426_02869</name>
</gene>
<dbReference type="InterPro" id="IPR005546">
    <property type="entry name" value="Autotransporte_beta"/>
</dbReference>
<dbReference type="InterPro" id="IPR036709">
    <property type="entry name" value="Autotransporte_beta_dom_sf"/>
</dbReference>
<protein>
    <submittedName>
        <fullName evidence="2">Esterase EstA</fullName>
        <ecNumber evidence="2">3.1.1.1</ecNumber>
    </submittedName>
</protein>
<keyword evidence="2" id="KW-0378">Hydrolase</keyword>
<dbReference type="EMBL" id="UGPZ01000003">
    <property type="protein sequence ID" value="STY94131.1"/>
    <property type="molecule type" value="Genomic_DNA"/>
</dbReference>
<dbReference type="SMART" id="SM00869">
    <property type="entry name" value="Autotransporter"/>
    <property type="match status" value="1"/>
</dbReference>
<dbReference type="EC" id="3.1.1.1" evidence="2"/>
<accession>A0A378PZZ4</accession>
<dbReference type="Gene3D" id="2.40.128.130">
    <property type="entry name" value="Autotransporter beta-domain"/>
    <property type="match status" value="1"/>
</dbReference>
<dbReference type="GO" id="GO:0106435">
    <property type="term" value="F:carboxylesterase activity"/>
    <property type="evidence" value="ECO:0007669"/>
    <property type="project" value="UniProtKB-EC"/>
</dbReference>
<evidence type="ECO:0000259" key="1">
    <source>
        <dbReference type="PROSITE" id="PS51208"/>
    </source>
</evidence>
<dbReference type="PROSITE" id="PS51208">
    <property type="entry name" value="AUTOTRANSPORTER"/>
    <property type="match status" value="1"/>
</dbReference>
<proteinExistence type="predicted"/>
<organism evidence="2 3">
    <name type="scientific">Moraxella bovis</name>
    <dbReference type="NCBI Taxonomy" id="476"/>
    <lineage>
        <taxon>Bacteria</taxon>
        <taxon>Pseudomonadati</taxon>
        <taxon>Pseudomonadota</taxon>
        <taxon>Gammaproteobacteria</taxon>
        <taxon>Moraxellales</taxon>
        <taxon>Moraxellaceae</taxon>
        <taxon>Moraxella</taxon>
    </lineage>
</organism>
<name>A0A378PZZ4_MORBO</name>
<dbReference type="SUPFAM" id="SSF103515">
    <property type="entry name" value="Autotransporter"/>
    <property type="match status" value="1"/>
</dbReference>
<dbReference type="Pfam" id="PF03797">
    <property type="entry name" value="Autotransporter"/>
    <property type="match status" value="1"/>
</dbReference>
<dbReference type="Proteomes" id="UP000254133">
    <property type="component" value="Unassembled WGS sequence"/>
</dbReference>
<evidence type="ECO:0000313" key="3">
    <source>
        <dbReference type="Proteomes" id="UP000254133"/>
    </source>
</evidence>
<feature type="domain" description="Autotransporter" evidence="1">
    <location>
        <begin position="62"/>
        <end position="341"/>
    </location>
</feature>
<evidence type="ECO:0000313" key="2">
    <source>
        <dbReference type="EMBL" id="STY94131.1"/>
    </source>
</evidence>
<dbReference type="AlphaFoldDB" id="A0A378PZZ4"/>